<dbReference type="PANTHER" id="PTHR11941">
    <property type="entry name" value="ENOYL-COA HYDRATASE-RELATED"/>
    <property type="match status" value="1"/>
</dbReference>
<name>A0A2T9YG26_9FUNG</name>
<dbReference type="Pfam" id="PF00378">
    <property type="entry name" value="ECH_1"/>
    <property type="match status" value="1"/>
</dbReference>
<dbReference type="PANTHER" id="PTHR11941:SF75">
    <property type="entry name" value="ENOYL-COA HYDRATASE_ISOMERASE FAMILY PROTEIN"/>
    <property type="match status" value="1"/>
</dbReference>
<evidence type="ECO:0000313" key="2">
    <source>
        <dbReference type="Proteomes" id="UP000245699"/>
    </source>
</evidence>
<dbReference type="InterPro" id="IPR001753">
    <property type="entry name" value="Enoyl-CoA_hydra/iso"/>
</dbReference>
<dbReference type="InterPro" id="IPR029045">
    <property type="entry name" value="ClpP/crotonase-like_dom_sf"/>
</dbReference>
<proteinExistence type="predicted"/>
<dbReference type="CDD" id="cd06558">
    <property type="entry name" value="crotonase-like"/>
    <property type="match status" value="1"/>
</dbReference>
<evidence type="ECO:0000313" key="1">
    <source>
        <dbReference type="EMBL" id="PVU91275.1"/>
    </source>
</evidence>
<dbReference type="GO" id="GO:0005777">
    <property type="term" value="C:peroxisome"/>
    <property type="evidence" value="ECO:0007669"/>
    <property type="project" value="TreeGrafter"/>
</dbReference>
<dbReference type="GO" id="GO:0004165">
    <property type="term" value="F:delta(3)-delta(2)-enoyl-CoA isomerase activity"/>
    <property type="evidence" value="ECO:0007669"/>
    <property type="project" value="TreeGrafter"/>
</dbReference>
<gene>
    <name evidence="1" type="ORF">BB559_004204</name>
</gene>
<protein>
    <recommendedName>
        <fullName evidence="3">Enoyl-CoA hydratase</fullName>
    </recommendedName>
</protein>
<dbReference type="SUPFAM" id="SSF52096">
    <property type="entry name" value="ClpP/crotonase"/>
    <property type="match status" value="1"/>
</dbReference>
<dbReference type="EMBL" id="MBFT01000431">
    <property type="protein sequence ID" value="PVU91275.1"/>
    <property type="molecule type" value="Genomic_DNA"/>
</dbReference>
<accession>A0A2T9YG26</accession>
<reference evidence="1 2" key="1">
    <citation type="journal article" date="2018" name="MBio">
        <title>Comparative Genomics Reveals the Core Gene Toolbox for the Fungus-Insect Symbiosis.</title>
        <authorList>
            <person name="Wang Y."/>
            <person name="Stata M."/>
            <person name="Wang W."/>
            <person name="Stajich J.E."/>
            <person name="White M.M."/>
            <person name="Moncalvo J.M."/>
        </authorList>
    </citation>
    <scope>NUCLEOTIDE SEQUENCE [LARGE SCALE GENOMIC DNA]</scope>
    <source>
        <strain evidence="1 2">AUS-77-4</strain>
    </source>
</reference>
<dbReference type="Gene3D" id="3.90.226.10">
    <property type="entry name" value="2-enoyl-CoA Hydratase, Chain A, domain 1"/>
    <property type="match status" value="1"/>
</dbReference>
<dbReference type="GO" id="GO:0006635">
    <property type="term" value="P:fatty acid beta-oxidation"/>
    <property type="evidence" value="ECO:0007669"/>
    <property type="project" value="TreeGrafter"/>
</dbReference>
<comment type="caution">
    <text evidence="1">The sequence shown here is derived from an EMBL/GenBank/DDBJ whole genome shotgun (WGS) entry which is preliminary data.</text>
</comment>
<sequence>MLCFPETNPRVKLYTVDSAHPTNFILELCNLPENRIDITLANAVIAALDHIEGILDNLTEEQKLLGGSLITTSSGKFFSNGLDVEKSLNNPEFHKRFTPFLVRLMNFRLPTIAAINGHAFAGGCLLAFAHDYIVMNSERGFICMNEIDIGFPLPPGSPEVLKNRVSNPIILRKIINEGKRFSAQEGVDSGFIDYAVPKDKVMETAINLGYQVSKKAMNGGVTLGLMKIETNRIMNTTILTSVGTKTGSYFSKL</sequence>
<dbReference type="Proteomes" id="UP000245699">
    <property type="component" value="Unassembled WGS sequence"/>
</dbReference>
<dbReference type="STRING" id="61424.A0A2T9YG26"/>
<evidence type="ECO:0008006" key="3">
    <source>
        <dbReference type="Google" id="ProtNLM"/>
    </source>
</evidence>
<dbReference type="AlphaFoldDB" id="A0A2T9YG26"/>
<keyword evidence="2" id="KW-1185">Reference proteome</keyword>
<dbReference type="OrthoDB" id="1696280at2759"/>
<organism evidence="1 2">
    <name type="scientific">Furculomyces boomerangus</name>
    <dbReference type="NCBI Taxonomy" id="61424"/>
    <lineage>
        <taxon>Eukaryota</taxon>
        <taxon>Fungi</taxon>
        <taxon>Fungi incertae sedis</taxon>
        <taxon>Zoopagomycota</taxon>
        <taxon>Kickxellomycotina</taxon>
        <taxon>Harpellomycetes</taxon>
        <taxon>Harpellales</taxon>
        <taxon>Harpellaceae</taxon>
        <taxon>Furculomyces</taxon>
    </lineage>
</organism>